<proteinExistence type="predicted"/>
<accession>A0A5B6TCL4</accession>
<gene>
    <name evidence="1" type="ORF">FOA19_20935</name>
</gene>
<dbReference type="RefSeq" id="WP_149092782.1">
    <property type="nucleotide sequence ID" value="NZ_VKKY01000003.1"/>
</dbReference>
<dbReference type="Proteomes" id="UP000324133">
    <property type="component" value="Unassembled WGS sequence"/>
</dbReference>
<sequence length="159" mass="18217">MTYEDLVTSACKWILTEGSCAAAFKEFADGEETGPLPDVIGIGSFGRSIFLKAYVSRADFEKDVQNNAWQTPGQEMGRYRFLCVPTDEIQETEVPANWGLIYVNEARQPTCVLNPYNPNNGDFWRNGFEDHLLYDLLTQNEKLYASCRRLRYKAVIHFQ</sequence>
<dbReference type="EMBL" id="VKKY01000003">
    <property type="protein sequence ID" value="KAA3436843.1"/>
    <property type="molecule type" value="Genomic_DNA"/>
</dbReference>
<comment type="caution">
    <text evidence="1">The sequence shown here is derived from an EMBL/GenBank/DDBJ whole genome shotgun (WGS) entry which is preliminary data.</text>
</comment>
<evidence type="ECO:0000313" key="1">
    <source>
        <dbReference type="EMBL" id="KAA3436843.1"/>
    </source>
</evidence>
<dbReference type="OrthoDB" id="198812at2"/>
<reference evidence="1 2" key="1">
    <citation type="submission" date="2019-07" db="EMBL/GenBank/DDBJ databases">
        <title>Rufibacter sp. nov., isolated from lake sediment.</title>
        <authorList>
            <person name="Qu J.-H."/>
        </authorList>
    </citation>
    <scope>NUCLEOTIDE SEQUENCE [LARGE SCALE GENOMIC DNA]</scope>
    <source>
        <strain evidence="1 2">NBS58-1</strain>
    </source>
</reference>
<name>A0A5B6TCL4_9BACT</name>
<dbReference type="AlphaFoldDB" id="A0A5B6TCL4"/>
<keyword evidence="2" id="KW-1185">Reference proteome</keyword>
<evidence type="ECO:0000313" key="2">
    <source>
        <dbReference type="Proteomes" id="UP000324133"/>
    </source>
</evidence>
<organism evidence="1 2">
    <name type="scientific">Rufibacter hautae</name>
    <dbReference type="NCBI Taxonomy" id="2595005"/>
    <lineage>
        <taxon>Bacteria</taxon>
        <taxon>Pseudomonadati</taxon>
        <taxon>Bacteroidota</taxon>
        <taxon>Cytophagia</taxon>
        <taxon>Cytophagales</taxon>
        <taxon>Hymenobacteraceae</taxon>
        <taxon>Rufibacter</taxon>
    </lineage>
</organism>
<protein>
    <submittedName>
        <fullName evidence="1">Uncharacterized protein</fullName>
    </submittedName>
</protein>